<protein>
    <submittedName>
        <fullName evidence="2">Uncharacterized protein</fullName>
    </submittedName>
</protein>
<evidence type="ECO:0000313" key="3">
    <source>
        <dbReference type="Proteomes" id="UP000606044"/>
    </source>
</evidence>
<dbReference type="Proteomes" id="UP000606044">
    <property type="component" value="Unassembled WGS sequence"/>
</dbReference>
<reference evidence="2" key="1">
    <citation type="journal article" date="2014" name="Int. J. Syst. Evol. Microbiol.">
        <title>Complete genome sequence of Corynebacterium casei LMG S-19264T (=DSM 44701T), isolated from a smear-ripened cheese.</title>
        <authorList>
            <consortium name="US DOE Joint Genome Institute (JGI-PGF)"/>
            <person name="Walter F."/>
            <person name="Albersmeier A."/>
            <person name="Kalinowski J."/>
            <person name="Ruckert C."/>
        </authorList>
    </citation>
    <scope>NUCLEOTIDE SEQUENCE</scope>
    <source>
        <strain evidence="2">CCM 7897</strain>
    </source>
</reference>
<dbReference type="EMBL" id="BMCT01000005">
    <property type="protein sequence ID" value="GGF73749.1"/>
    <property type="molecule type" value="Genomic_DNA"/>
</dbReference>
<name>A0A917FFU0_9HYPH</name>
<accession>A0A917FFU0</accession>
<feature type="signal peptide" evidence="1">
    <location>
        <begin position="1"/>
        <end position="23"/>
    </location>
</feature>
<evidence type="ECO:0000256" key="1">
    <source>
        <dbReference type="SAM" id="SignalP"/>
    </source>
</evidence>
<evidence type="ECO:0000313" key="2">
    <source>
        <dbReference type="EMBL" id="GGF73749.1"/>
    </source>
</evidence>
<organism evidence="2 3">
    <name type="scientific">Azorhizobium oxalatiphilum</name>
    <dbReference type="NCBI Taxonomy" id="980631"/>
    <lineage>
        <taxon>Bacteria</taxon>
        <taxon>Pseudomonadati</taxon>
        <taxon>Pseudomonadota</taxon>
        <taxon>Alphaproteobacteria</taxon>
        <taxon>Hyphomicrobiales</taxon>
        <taxon>Xanthobacteraceae</taxon>
        <taxon>Azorhizobium</taxon>
    </lineage>
</organism>
<feature type="chain" id="PRO_5037410219" evidence="1">
    <location>
        <begin position="24"/>
        <end position="94"/>
    </location>
</feature>
<dbReference type="RefSeq" id="WP_188581251.1">
    <property type="nucleotide sequence ID" value="NZ_BMCT01000005.1"/>
</dbReference>
<dbReference type="AlphaFoldDB" id="A0A917FFU0"/>
<keyword evidence="3" id="KW-1185">Reference proteome</keyword>
<gene>
    <name evidence="2" type="ORF">GCM10007301_36940</name>
</gene>
<sequence length="94" mass="9295">MISTRLACLLAACLIGSTAPALADKASSEACAAGLSADGKTIYKASAPAITPTANIRDVVTEKTRSLVMGGSIGRANAKTDAEAAGGCLAMLKP</sequence>
<comment type="caution">
    <text evidence="2">The sequence shown here is derived from an EMBL/GenBank/DDBJ whole genome shotgun (WGS) entry which is preliminary data.</text>
</comment>
<reference evidence="2" key="2">
    <citation type="submission" date="2020-09" db="EMBL/GenBank/DDBJ databases">
        <authorList>
            <person name="Sun Q."/>
            <person name="Sedlacek I."/>
        </authorList>
    </citation>
    <scope>NUCLEOTIDE SEQUENCE</scope>
    <source>
        <strain evidence="2">CCM 7897</strain>
    </source>
</reference>
<proteinExistence type="predicted"/>
<keyword evidence="1" id="KW-0732">Signal</keyword>